<reference evidence="1" key="1">
    <citation type="submission" date="2019-11" db="EMBL/GenBank/DDBJ databases">
        <title>Nori genome reveals adaptations in red seaweeds to the harsh intertidal environment.</title>
        <authorList>
            <person name="Wang D."/>
            <person name="Mao Y."/>
        </authorList>
    </citation>
    <scope>NUCLEOTIDE SEQUENCE</scope>
    <source>
        <tissue evidence="1">Gametophyte</tissue>
    </source>
</reference>
<organism evidence="1 2">
    <name type="scientific">Pyropia yezoensis</name>
    <name type="common">Susabi-nori</name>
    <name type="synonym">Porphyra yezoensis</name>
    <dbReference type="NCBI Taxonomy" id="2788"/>
    <lineage>
        <taxon>Eukaryota</taxon>
        <taxon>Rhodophyta</taxon>
        <taxon>Bangiophyceae</taxon>
        <taxon>Bangiales</taxon>
        <taxon>Bangiaceae</taxon>
        <taxon>Pyropia</taxon>
    </lineage>
</organism>
<comment type="caution">
    <text evidence="1">The sequence shown here is derived from an EMBL/GenBank/DDBJ whole genome shotgun (WGS) entry which is preliminary data.</text>
</comment>
<evidence type="ECO:0000313" key="1">
    <source>
        <dbReference type="EMBL" id="KAK1869146.1"/>
    </source>
</evidence>
<dbReference type="Proteomes" id="UP000798662">
    <property type="component" value="Chromosome 3"/>
</dbReference>
<evidence type="ECO:0000313" key="2">
    <source>
        <dbReference type="Proteomes" id="UP000798662"/>
    </source>
</evidence>
<name>A0ACC3CFW7_PYRYE</name>
<keyword evidence="2" id="KW-1185">Reference proteome</keyword>
<protein>
    <submittedName>
        <fullName evidence="1">Uncharacterized protein</fullName>
    </submittedName>
</protein>
<sequence>MARSSSTPSLPLPAPVPPPPHASASAPANPPPPPPLLSGSFYGREPFDPLLILAQITLLQFAFYAALAATTLTLNALTGVSTPLHYQLFSPDAYDTSAIPGYVSIAAFLLTAAAPVPAAYVAVVGRARRAADFAATVYLGHAVAVGVYGGEVPRRLGWWAVMLGGGVIAAVVAGVAAMRLEMREIGLVAPGLTARDEEAGVGGGGGRAPCDEGAVALLGVGNGSSAGGAGGGRSRA</sequence>
<gene>
    <name evidence="1" type="ORF">I4F81_011628</name>
</gene>
<proteinExistence type="predicted"/>
<accession>A0ACC3CFW7</accession>
<dbReference type="EMBL" id="CM020620">
    <property type="protein sequence ID" value="KAK1869146.1"/>
    <property type="molecule type" value="Genomic_DNA"/>
</dbReference>